<keyword evidence="2" id="KW-1185">Reference proteome</keyword>
<protein>
    <submittedName>
        <fullName evidence="1">Uncharacterized protein</fullName>
    </submittedName>
</protein>
<proteinExistence type="predicted"/>
<name>A0A090DB41_MESPL</name>
<reference evidence="2" key="1">
    <citation type="submission" date="2014-08" db="EMBL/GenBank/DDBJ databases">
        <authorList>
            <person name="Moulin L."/>
        </authorList>
    </citation>
    <scope>NUCLEOTIDE SEQUENCE [LARGE SCALE GENOMIC DNA]</scope>
</reference>
<dbReference type="STRING" id="69974.MPLDJ20_260028"/>
<dbReference type="Proteomes" id="UP000045285">
    <property type="component" value="Unassembled WGS sequence"/>
</dbReference>
<evidence type="ECO:0000313" key="2">
    <source>
        <dbReference type="Proteomes" id="UP000045285"/>
    </source>
</evidence>
<organism evidence="1 2">
    <name type="scientific">Mesorhizobium plurifarium</name>
    <dbReference type="NCBI Taxonomy" id="69974"/>
    <lineage>
        <taxon>Bacteria</taxon>
        <taxon>Pseudomonadati</taxon>
        <taxon>Pseudomonadota</taxon>
        <taxon>Alphaproteobacteria</taxon>
        <taxon>Hyphomicrobiales</taxon>
        <taxon>Phyllobacteriaceae</taxon>
        <taxon>Mesorhizobium</taxon>
    </lineage>
</organism>
<dbReference type="EMBL" id="CCMZ01000004">
    <property type="protein sequence ID" value="CDX12543.1"/>
    <property type="molecule type" value="Genomic_DNA"/>
</dbReference>
<dbReference type="AlphaFoldDB" id="A0A090DB41"/>
<sequence>MDIMMDARGATPEEKQRGVAAATAVLDRAGMTAEDAASGSFAVERWDDMGFPPDQEPSEDEYAAAEVWWAASNAAIKACCEGWPDEKRGQVFGLQLLHDPQTELGDRETALARMREIVRAEDGQGEFTDNRVFFLALAATAEVPDSSKAQQLVSAVTVAYSSLSVAGFHPDEPVEPKRQAVLDAIEALEAGSAPLN</sequence>
<gene>
    <name evidence="1" type="ORF">MPL3356_120034</name>
</gene>
<accession>A0A090DB41</accession>
<evidence type="ECO:0000313" key="1">
    <source>
        <dbReference type="EMBL" id="CDX12543.1"/>
    </source>
</evidence>